<dbReference type="Proteomes" id="UP000466307">
    <property type="component" value="Unassembled WGS sequence"/>
</dbReference>
<dbReference type="InterPro" id="IPR032106">
    <property type="entry name" value="2-oxogl_dehyd_N"/>
</dbReference>
<proteinExistence type="predicted"/>
<comment type="caution">
    <text evidence="2">The sequence shown here is derived from an EMBL/GenBank/DDBJ whole genome shotgun (WGS) entry which is preliminary data.</text>
</comment>
<evidence type="ECO:0000313" key="2">
    <source>
        <dbReference type="EMBL" id="NDK90384.1"/>
    </source>
</evidence>
<dbReference type="RefSeq" id="WP_162128811.1">
    <property type="nucleotide sequence ID" value="NZ_JAADZU010000036.1"/>
</dbReference>
<dbReference type="EMBL" id="JAADZU010000036">
    <property type="protein sequence ID" value="NDK90384.1"/>
    <property type="molecule type" value="Genomic_DNA"/>
</dbReference>
<sequence>MSSSTSETDFGQNEWLVEEMYQQYLKDPNSVDPSWHDLLKSYKPGGSGATAPGAAPALSLIHI</sequence>
<name>A0A7K3LQ41_9ACTN</name>
<dbReference type="Pfam" id="PF16078">
    <property type="entry name" value="2-oxogl_dehyd_N"/>
    <property type="match status" value="1"/>
</dbReference>
<evidence type="ECO:0000259" key="1">
    <source>
        <dbReference type="Pfam" id="PF16078"/>
    </source>
</evidence>
<accession>A0A7K3LQ41</accession>
<keyword evidence="3" id="KW-1185">Reference proteome</keyword>
<protein>
    <recommendedName>
        <fullName evidence="1">2-oxoglutarate dehydrogenase E1 component N-terminal domain-containing protein</fullName>
    </recommendedName>
</protein>
<feature type="domain" description="2-oxoglutarate dehydrogenase E1 component N-terminal" evidence="1">
    <location>
        <begin position="10"/>
        <end position="45"/>
    </location>
</feature>
<dbReference type="AlphaFoldDB" id="A0A7K3LQ41"/>
<evidence type="ECO:0000313" key="3">
    <source>
        <dbReference type="Proteomes" id="UP000466307"/>
    </source>
</evidence>
<feature type="non-terminal residue" evidence="2">
    <location>
        <position position="63"/>
    </location>
</feature>
<organism evidence="2 3">
    <name type="scientific">Gordonia desulfuricans</name>
    <dbReference type="NCBI Taxonomy" id="89051"/>
    <lineage>
        <taxon>Bacteria</taxon>
        <taxon>Bacillati</taxon>
        <taxon>Actinomycetota</taxon>
        <taxon>Actinomycetes</taxon>
        <taxon>Mycobacteriales</taxon>
        <taxon>Gordoniaceae</taxon>
        <taxon>Gordonia</taxon>
    </lineage>
</organism>
<reference evidence="2 3" key="1">
    <citation type="submission" date="2020-01" db="EMBL/GenBank/DDBJ databases">
        <title>Investigation of new actinobacteria for the biodesulphurisation of diesel fuel.</title>
        <authorList>
            <person name="Athi Narayanan S.M."/>
        </authorList>
    </citation>
    <scope>NUCLEOTIDE SEQUENCE [LARGE SCALE GENOMIC DNA]</scope>
    <source>
        <strain evidence="2 3">213E</strain>
    </source>
</reference>
<gene>
    <name evidence="2" type="ORF">GYA93_12430</name>
</gene>